<evidence type="ECO:0000313" key="2">
    <source>
        <dbReference type="EMBL" id="KAF3886688.1"/>
    </source>
</evidence>
<evidence type="ECO:0000259" key="1">
    <source>
        <dbReference type="Pfam" id="PF01850"/>
    </source>
</evidence>
<reference evidence="2" key="2">
    <citation type="submission" date="2019-11" db="EMBL/GenBank/DDBJ databases">
        <title>Improved Assembly of Tolypothrix boutellei genome.</title>
        <authorList>
            <person name="Sarangi A.N."/>
            <person name="Mukherjee M."/>
            <person name="Ghosh S."/>
            <person name="Singh D."/>
            <person name="Das A."/>
            <person name="Kant S."/>
            <person name="Prusty A."/>
            <person name="Tripathy S."/>
        </authorList>
    </citation>
    <scope>NUCLEOTIDE SEQUENCE</scope>
    <source>
        <strain evidence="2">VB521301</strain>
    </source>
</reference>
<proteinExistence type="predicted"/>
<comment type="caution">
    <text evidence="2">The sequence shown here is derived from an EMBL/GenBank/DDBJ whole genome shotgun (WGS) entry which is preliminary data.</text>
</comment>
<organism evidence="2 3">
    <name type="scientific">Tolypothrix bouteillei VB521301</name>
    <dbReference type="NCBI Taxonomy" id="1479485"/>
    <lineage>
        <taxon>Bacteria</taxon>
        <taxon>Bacillati</taxon>
        <taxon>Cyanobacteriota</taxon>
        <taxon>Cyanophyceae</taxon>
        <taxon>Nostocales</taxon>
        <taxon>Tolypothrichaceae</taxon>
        <taxon>Tolypothrix</taxon>
    </lineage>
</organism>
<dbReference type="CDD" id="cd09854">
    <property type="entry name" value="PIN_VapC-like"/>
    <property type="match status" value="1"/>
</dbReference>
<accession>A0A8S9T3N7</accession>
<dbReference type="AlphaFoldDB" id="A0A8S9T3N7"/>
<feature type="domain" description="PIN" evidence="1">
    <location>
        <begin position="3"/>
        <end position="135"/>
    </location>
</feature>
<dbReference type="Gene3D" id="3.40.50.1010">
    <property type="entry name" value="5'-nuclease"/>
    <property type="match status" value="1"/>
</dbReference>
<dbReference type="Proteomes" id="UP000029738">
    <property type="component" value="Unassembled WGS sequence"/>
</dbReference>
<gene>
    <name evidence="2" type="ORF">DA73_0400015285</name>
</gene>
<protein>
    <submittedName>
        <fullName evidence="2">Type II toxin-antitoxin system VapC family toxin</fullName>
    </submittedName>
</protein>
<reference evidence="2" key="1">
    <citation type="journal article" date="2015" name="Genome Announc.">
        <title>Draft Genome Sequence of Tolypothrix boutellei Strain VB521301.</title>
        <authorList>
            <person name="Chandrababunaidu M.M."/>
            <person name="Singh D."/>
            <person name="Sen D."/>
            <person name="Bhan S."/>
            <person name="Das S."/>
            <person name="Gupta A."/>
            <person name="Adhikary S.P."/>
            <person name="Tripathy S."/>
        </authorList>
    </citation>
    <scope>NUCLEOTIDE SEQUENCE</scope>
    <source>
        <strain evidence="2">VB521301</strain>
    </source>
</reference>
<keyword evidence="3" id="KW-1185">Reference proteome</keyword>
<dbReference type="Pfam" id="PF01850">
    <property type="entry name" value="PIN"/>
    <property type="match status" value="1"/>
</dbReference>
<dbReference type="RefSeq" id="WP_038086516.1">
    <property type="nucleotide sequence ID" value="NZ_JHEG04000001.1"/>
</dbReference>
<evidence type="ECO:0000313" key="3">
    <source>
        <dbReference type="Proteomes" id="UP000029738"/>
    </source>
</evidence>
<dbReference type="InterPro" id="IPR029060">
    <property type="entry name" value="PIN-like_dom_sf"/>
</dbReference>
<dbReference type="SUPFAM" id="SSF88723">
    <property type="entry name" value="PIN domain-like"/>
    <property type="match status" value="1"/>
</dbReference>
<name>A0A8S9T3N7_9CYAN</name>
<sequence length="148" mass="16758">MSYLVDTNILLRLVHKSDSMHLITKGVLVTLQKQGEALWIVPQNLIEFWAVATRPTNGNGLGLTASEAYQEMSLLKRLFSVKEDVPGIATIWESLVVKYQVLGKQTHDTRLVAAMIAHQITYLLSFNVNDFKRFSEIQVVDPRNFKGE</sequence>
<dbReference type="EMBL" id="JHEG04000001">
    <property type="protein sequence ID" value="KAF3886688.1"/>
    <property type="molecule type" value="Genomic_DNA"/>
</dbReference>
<dbReference type="InterPro" id="IPR002716">
    <property type="entry name" value="PIN_dom"/>
</dbReference>